<proteinExistence type="predicted"/>
<protein>
    <submittedName>
        <fullName evidence="1">Uncharacterized protein</fullName>
    </submittedName>
</protein>
<organism evidence="1">
    <name type="scientific">marine metagenome</name>
    <dbReference type="NCBI Taxonomy" id="408172"/>
    <lineage>
        <taxon>unclassified sequences</taxon>
        <taxon>metagenomes</taxon>
        <taxon>ecological metagenomes</taxon>
    </lineage>
</organism>
<name>A0A383CLB3_9ZZZZ</name>
<accession>A0A383CLB3</accession>
<dbReference type="AlphaFoldDB" id="A0A383CLB3"/>
<gene>
    <name evidence="1" type="ORF">METZ01_LOCUS486040</name>
</gene>
<sequence length="47" mass="5023">MKEFKAAGIEDRPAQELVAAKNNSSPDDEMAALERAGVMAVTWNDSG</sequence>
<dbReference type="EMBL" id="UINC01209946">
    <property type="protein sequence ID" value="SVE33186.1"/>
    <property type="molecule type" value="Genomic_DNA"/>
</dbReference>
<evidence type="ECO:0000313" key="1">
    <source>
        <dbReference type="EMBL" id="SVE33186.1"/>
    </source>
</evidence>
<reference evidence="1" key="1">
    <citation type="submission" date="2018-05" db="EMBL/GenBank/DDBJ databases">
        <authorList>
            <person name="Lanie J.A."/>
            <person name="Ng W.-L."/>
            <person name="Kazmierczak K.M."/>
            <person name="Andrzejewski T.M."/>
            <person name="Davidsen T.M."/>
            <person name="Wayne K.J."/>
            <person name="Tettelin H."/>
            <person name="Glass J.I."/>
            <person name="Rusch D."/>
            <person name="Podicherti R."/>
            <person name="Tsui H.-C.T."/>
            <person name="Winkler M.E."/>
        </authorList>
    </citation>
    <scope>NUCLEOTIDE SEQUENCE</scope>
</reference>